<dbReference type="KEGG" id="arac:E0W69_007900"/>
<dbReference type="EMBL" id="CP044016">
    <property type="protein sequence ID" value="QES88586.1"/>
    <property type="molecule type" value="Genomic_DNA"/>
</dbReference>
<accession>A0A5P2FYK4</accession>
<evidence type="ECO:0000313" key="2">
    <source>
        <dbReference type="Proteomes" id="UP000292424"/>
    </source>
</evidence>
<proteinExistence type="predicted"/>
<dbReference type="OrthoDB" id="1258379at2"/>
<reference evidence="1 2" key="1">
    <citation type="submission" date="2019-09" db="EMBL/GenBank/DDBJ databases">
        <title>Complete genome sequence of Arachidicoccus sp. B3-10 isolated from apple orchard soil.</title>
        <authorList>
            <person name="Kim H.S."/>
            <person name="Han K.-I."/>
            <person name="Suh M.K."/>
            <person name="Lee K.C."/>
            <person name="Eom M.K."/>
            <person name="Kim J.-S."/>
            <person name="Kang S.W."/>
            <person name="Sin Y."/>
            <person name="Lee J.-S."/>
        </authorList>
    </citation>
    <scope>NUCLEOTIDE SEQUENCE [LARGE SCALE GENOMIC DNA]</scope>
    <source>
        <strain evidence="1 2">B3-10</strain>
    </source>
</reference>
<name>A0A5P2FYK4_9BACT</name>
<organism evidence="1 2">
    <name type="scientific">Rhizosphaericola mali</name>
    <dbReference type="NCBI Taxonomy" id="2545455"/>
    <lineage>
        <taxon>Bacteria</taxon>
        <taxon>Pseudomonadati</taxon>
        <taxon>Bacteroidota</taxon>
        <taxon>Chitinophagia</taxon>
        <taxon>Chitinophagales</taxon>
        <taxon>Chitinophagaceae</taxon>
        <taxon>Rhizosphaericola</taxon>
    </lineage>
</organism>
<protein>
    <submittedName>
        <fullName evidence="1">Uncharacterized protein</fullName>
    </submittedName>
</protein>
<gene>
    <name evidence="1" type="ORF">E0W69_007900</name>
</gene>
<sequence>MSKFLIINNNKYRTLQEEILAFLWDNGNEILMDSDYSKEEIFKHFRFHETCIITIGDNNLLYDSLELDVPNVKMEPQACFSTVICWNLHFSHSGVYSNALPYPHRLFAFKSLELSELLVFFEWCLKMRLFTK</sequence>
<dbReference type="Proteomes" id="UP000292424">
    <property type="component" value="Chromosome"/>
</dbReference>
<dbReference type="AlphaFoldDB" id="A0A5P2FYK4"/>
<evidence type="ECO:0000313" key="1">
    <source>
        <dbReference type="EMBL" id="QES88586.1"/>
    </source>
</evidence>
<dbReference type="RefSeq" id="WP_131329502.1">
    <property type="nucleotide sequence ID" value="NZ_CP044016.1"/>
</dbReference>
<keyword evidence="2" id="KW-1185">Reference proteome</keyword>